<dbReference type="GO" id="GO:0003700">
    <property type="term" value="F:DNA-binding transcription factor activity"/>
    <property type="evidence" value="ECO:0007669"/>
    <property type="project" value="InterPro"/>
</dbReference>
<dbReference type="Gene3D" id="1.10.10.60">
    <property type="entry name" value="Homeodomain-like"/>
    <property type="match status" value="1"/>
</dbReference>
<dbReference type="PANTHER" id="PTHR46796">
    <property type="entry name" value="HTH-TYPE TRANSCRIPTIONAL ACTIVATOR RHAS-RELATED"/>
    <property type="match status" value="1"/>
</dbReference>
<dbReference type="InterPro" id="IPR018062">
    <property type="entry name" value="HTH_AraC-typ_CS"/>
</dbReference>
<dbReference type="Pfam" id="PF14525">
    <property type="entry name" value="AraC_binding_2"/>
    <property type="match status" value="1"/>
</dbReference>
<evidence type="ECO:0000256" key="1">
    <source>
        <dbReference type="ARBA" id="ARBA00023015"/>
    </source>
</evidence>
<reference evidence="6" key="1">
    <citation type="submission" date="2018-02" db="EMBL/GenBank/DDBJ databases">
        <title>Draft genome sequencing of Rhodococcus opacus KU647198.</title>
        <authorList>
            <person name="Zheng B.-X."/>
        </authorList>
    </citation>
    <scope>NUCLEOTIDE SEQUENCE [LARGE SCALE GENOMIC DNA]</scope>
    <source>
        <strain evidence="6">04-OD7</strain>
    </source>
</reference>
<dbReference type="InterPro" id="IPR009057">
    <property type="entry name" value="Homeodomain-like_sf"/>
</dbReference>
<proteinExistence type="predicted"/>
<dbReference type="AlphaFoldDB" id="A0A2S8IGX4"/>
<dbReference type="SUPFAM" id="SSF46689">
    <property type="entry name" value="Homeodomain-like"/>
    <property type="match status" value="1"/>
</dbReference>
<evidence type="ECO:0000313" key="6">
    <source>
        <dbReference type="Proteomes" id="UP000239290"/>
    </source>
</evidence>
<gene>
    <name evidence="5" type="ORF">C5613_41375</name>
</gene>
<dbReference type="InterPro" id="IPR050204">
    <property type="entry name" value="AraC_XylS_family_regulators"/>
</dbReference>
<accession>A0A2S8IGX4</accession>
<sequence length="310" mass="34268">MALVTVSGVGGWARMISDTFIELGVKEADDRFQGALDQRELGRGVSLTRVETDPSHVLRTPRLTRDGCDDVLFLMHVSGDGAVVKDGQPTQMPSGYGSLHAASDPYELKFATASREVVLQTPRRLLPGREFELLQRGSTGIPPQDPAMRVLWSFAQELLTVSDDLPAPLREEMGQTAVDLLLSVLHHRSLEESVKSVGPEAIYQSMRRLIRENAPDPAFTVEFAAQQHHISLRYAQTLFTRSGMSPAAFLRSERIAHAQRLLADPRQSGIPVESVAYRSGFVDVNTFIRAFKRAVGVTPGVWRANIHKQC</sequence>
<dbReference type="Pfam" id="PF12833">
    <property type="entry name" value="HTH_18"/>
    <property type="match status" value="1"/>
</dbReference>
<dbReference type="Proteomes" id="UP000239290">
    <property type="component" value="Unassembled WGS sequence"/>
</dbReference>
<dbReference type="SMART" id="SM00342">
    <property type="entry name" value="HTH_ARAC"/>
    <property type="match status" value="1"/>
</dbReference>
<protein>
    <submittedName>
        <fullName evidence="5">AraC family transcriptional regulator</fullName>
    </submittedName>
</protein>
<dbReference type="EMBL" id="PUIO01000093">
    <property type="protein sequence ID" value="PQP14027.1"/>
    <property type="molecule type" value="Genomic_DNA"/>
</dbReference>
<evidence type="ECO:0000256" key="2">
    <source>
        <dbReference type="ARBA" id="ARBA00023125"/>
    </source>
</evidence>
<dbReference type="InterPro" id="IPR035418">
    <property type="entry name" value="AraC-bd_2"/>
</dbReference>
<organism evidence="5 6">
    <name type="scientific">Rhodococcus opacus</name>
    <name type="common">Nocardia opaca</name>
    <dbReference type="NCBI Taxonomy" id="37919"/>
    <lineage>
        <taxon>Bacteria</taxon>
        <taxon>Bacillati</taxon>
        <taxon>Actinomycetota</taxon>
        <taxon>Actinomycetes</taxon>
        <taxon>Mycobacteriales</taxon>
        <taxon>Nocardiaceae</taxon>
        <taxon>Rhodococcus</taxon>
    </lineage>
</organism>
<dbReference type="PROSITE" id="PS01124">
    <property type="entry name" value="HTH_ARAC_FAMILY_2"/>
    <property type="match status" value="1"/>
</dbReference>
<keyword evidence="3" id="KW-0804">Transcription</keyword>
<evidence type="ECO:0000313" key="5">
    <source>
        <dbReference type="EMBL" id="PQP14027.1"/>
    </source>
</evidence>
<evidence type="ECO:0000259" key="4">
    <source>
        <dbReference type="PROSITE" id="PS01124"/>
    </source>
</evidence>
<name>A0A2S8IGX4_RHOOP</name>
<feature type="domain" description="HTH araC/xylS-type" evidence="4">
    <location>
        <begin position="204"/>
        <end position="305"/>
    </location>
</feature>
<dbReference type="GO" id="GO:0043565">
    <property type="term" value="F:sequence-specific DNA binding"/>
    <property type="evidence" value="ECO:0007669"/>
    <property type="project" value="InterPro"/>
</dbReference>
<keyword evidence="2" id="KW-0238">DNA-binding</keyword>
<dbReference type="PROSITE" id="PS00041">
    <property type="entry name" value="HTH_ARAC_FAMILY_1"/>
    <property type="match status" value="1"/>
</dbReference>
<keyword evidence="1" id="KW-0805">Transcription regulation</keyword>
<comment type="caution">
    <text evidence="5">The sequence shown here is derived from an EMBL/GenBank/DDBJ whole genome shotgun (WGS) entry which is preliminary data.</text>
</comment>
<dbReference type="PANTHER" id="PTHR46796:SF6">
    <property type="entry name" value="ARAC SUBFAMILY"/>
    <property type="match status" value="1"/>
</dbReference>
<evidence type="ECO:0000256" key="3">
    <source>
        <dbReference type="ARBA" id="ARBA00023163"/>
    </source>
</evidence>
<dbReference type="InterPro" id="IPR018060">
    <property type="entry name" value="HTH_AraC"/>
</dbReference>
<dbReference type="RefSeq" id="WP_105423605.1">
    <property type="nucleotide sequence ID" value="NZ_PUIO01000093.1"/>
</dbReference>